<organism evidence="2">
    <name type="scientific">uncultured Quadrisphaera sp</name>
    <dbReference type="NCBI Taxonomy" id="904978"/>
    <lineage>
        <taxon>Bacteria</taxon>
        <taxon>Bacillati</taxon>
        <taxon>Actinomycetota</taxon>
        <taxon>Actinomycetes</taxon>
        <taxon>Kineosporiales</taxon>
        <taxon>Kineosporiaceae</taxon>
        <taxon>Quadrisphaera</taxon>
        <taxon>environmental samples</taxon>
    </lineage>
</organism>
<reference evidence="2" key="1">
    <citation type="submission" date="2020-02" db="EMBL/GenBank/DDBJ databases">
        <authorList>
            <person name="Meier V. D."/>
        </authorList>
    </citation>
    <scope>NUCLEOTIDE SEQUENCE</scope>
    <source>
        <strain evidence="2">AVDCRST_MAG35</strain>
    </source>
</reference>
<sequence length="133" mass="13197">MAGARRPALLLVVVAAVALEAVVLLAVAAAYLLALVRLGTVDVLFAGLTVALAVAVAVGLLLCAWGLLRGRRWARAPVITWQLLQSAVVGPALGSGFGAGAAALLVLAALVVVGLLLPPVARATAGTQPPPVS</sequence>
<evidence type="ECO:0000313" key="2">
    <source>
        <dbReference type="EMBL" id="CAA9415514.1"/>
    </source>
</evidence>
<keyword evidence="1" id="KW-1133">Transmembrane helix</keyword>
<gene>
    <name evidence="2" type="ORF">AVDCRST_MAG35-1682</name>
</gene>
<keyword evidence="1" id="KW-0472">Membrane</keyword>
<feature type="transmembrane region" description="Helical" evidence="1">
    <location>
        <begin position="44"/>
        <end position="68"/>
    </location>
</feature>
<evidence type="ECO:0000256" key="1">
    <source>
        <dbReference type="SAM" id="Phobius"/>
    </source>
</evidence>
<protein>
    <recommendedName>
        <fullName evidence="3">Integral membrane protein</fullName>
    </recommendedName>
</protein>
<accession>A0A6J4PK17</accession>
<feature type="transmembrane region" description="Helical" evidence="1">
    <location>
        <begin position="88"/>
        <end position="117"/>
    </location>
</feature>
<evidence type="ECO:0008006" key="3">
    <source>
        <dbReference type="Google" id="ProtNLM"/>
    </source>
</evidence>
<dbReference type="EMBL" id="CADCUY010000346">
    <property type="protein sequence ID" value="CAA9415514.1"/>
    <property type="molecule type" value="Genomic_DNA"/>
</dbReference>
<proteinExistence type="predicted"/>
<dbReference type="AlphaFoldDB" id="A0A6J4PK17"/>
<name>A0A6J4PK17_9ACTN</name>
<keyword evidence="1" id="KW-0812">Transmembrane</keyword>